<dbReference type="GO" id="GO:0005737">
    <property type="term" value="C:cytoplasm"/>
    <property type="evidence" value="ECO:0007669"/>
    <property type="project" value="UniProtKB-SubCell"/>
</dbReference>
<dbReference type="GO" id="GO:0008175">
    <property type="term" value="F:tRNA methyltransferase activity"/>
    <property type="evidence" value="ECO:0007669"/>
    <property type="project" value="UniProtKB-UniRule"/>
</dbReference>
<dbReference type="PANTHER" id="PTHR40703:SF1">
    <property type="entry name" value="TRNA (PSEUDOURIDINE(54)-N(1))-METHYLTRANSFERASE"/>
    <property type="match status" value="1"/>
</dbReference>
<organism evidence="7 8">
    <name type="scientific">Methanospirillum purgamenti</name>
    <dbReference type="NCBI Taxonomy" id="2834276"/>
    <lineage>
        <taxon>Archaea</taxon>
        <taxon>Methanobacteriati</taxon>
        <taxon>Methanobacteriota</taxon>
        <taxon>Stenosarchaea group</taxon>
        <taxon>Methanomicrobia</taxon>
        <taxon>Methanomicrobiales</taxon>
        <taxon>Methanospirillaceae</taxon>
        <taxon>Methanospirillum</taxon>
    </lineage>
</organism>
<dbReference type="SUPFAM" id="SSF75217">
    <property type="entry name" value="alpha/beta knot"/>
    <property type="match status" value="1"/>
</dbReference>
<dbReference type="KEGG" id="mrtj:KHC33_01775"/>
<dbReference type="EC" id="2.1.1.257" evidence="6"/>
<dbReference type="InterPro" id="IPR007158">
    <property type="entry name" value="TrmY"/>
</dbReference>
<dbReference type="GO" id="GO:0030488">
    <property type="term" value="P:tRNA methylation"/>
    <property type="evidence" value="ECO:0007669"/>
    <property type="project" value="UniProtKB-UniRule"/>
</dbReference>
<dbReference type="AlphaFoldDB" id="A0A8E7AYT6"/>
<evidence type="ECO:0000256" key="4">
    <source>
        <dbReference type="ARBA" id="ARBA00022691"/>
    </source>
</evidence>
<reference evidence="7 8" key="1">
    <citation type="submission" date="2021-05" db="EMBL/GenBank/DDBJ databases">
        <title>A novel Methanospirillum isolate from a pyrite-forming mixed culture.</title>
        <authorList>
            <person name="Bunk B."/>
            <person name="Sproer C."/>
            <person name="Spring S."/>
            <person name="Pester M."/>
        </authorList>
    </citation>
    <scope>NUCLEOTIDE SEQUENCE [LARGE SCALE GENOMIC DNA]</scope>
    <source>
        <strain evidence="7 8">J.3.6.1-F.2.7.3</strain>
    </source>
</reference>
<comment type="subunit">
    <text evidence="6">Homodimer.</text>
</comment>
<keyword evidence="8" id="KW-1185">Reference proteome</keyword>
<proteinExistence type="inferred from homology"/>
<keyword evidence="4 6" id="KW-0949">S-adenosyl-L-methionine</keyword>
<evidence type="ECO:0000256" key="2">
    <source>
        <dbReference type="ARBA" id="ARBA00022603"/>
    </source>
</evidence>
<evidence type="ECO:0000313" key="7">
    <source>
        <dbReference type="EMBL" id="QVV89290.1"/>
    </source>
</evidence>
<comment type="similarity">
    <text evidence="6">Belongs to the methyltransferase superfamily. TrmY family.</text>
</comment>
<dbReference type="NCBIfam" id="NF002560">
    <property type="entry name" value="PRK02135.1"/>
    <property type="match status" value="1"/>
</dbReference>
<evidence type="ECO:0000256" key="5">
    <source>
        <dbReference type="ARBA" id="ARBA00022694"/>
    </source>
</evidence>
<comment type="caution">
    <text evidence="6">Lacks conserved residue(s) required for the propagation of feature annotation.</text>
</comment>
<dbReference type="GO" id="GO:0008757">
    <property type="term" value="F:S-adenosylmethionine-dependent methyltransferase activity"/>
    <property type="evidence" value="ECO:0007669"/>
    <property type="project" value="UniProtKB-UniRule"/>
</dbReference>
<dbReference type="PANTHER" id="PTHR40703">
    <property type="entry name" value="TRNA (PSEUDOURIDINE(54)-N(1))-METHYLTRANSFERASE"/>
    <property type="match status" value="1"/>
</dbReference>
<dbReference type="EMBL" id="CP075546">
    <property type="protein sequence ID" value="QVV89290.1"/>
    <property type="molecule type" value="Genomic_DNA"/>
</dbReference>
<dbReference type="RefSeq" id="WP_214420088.1">
    <property type="nucleotide sequence ID" value="NZ_CP075546.1"/>
</dbReference>
<comment type="subcellular location">
    <subcellularLocation>
        <location evidence="6">Cytoplasm</location>
    </subcellularLocation>
</comment>
<evidence type="ECO:0000313" key="8">
    <source>
        <dbReference type="Proteomes" id="UP000680656"/>
    </source>
</evidence>
<dbReference type="InterPro" id="IPR029026">
    <property type="entry name" value="tRNA_m1G_MTases_N"/>
</dbReference>
<evidence type="ECO:0000256" key="3">
    <source>
        <dbReference type="ARBA" id="ARBA00022679"/>
    </source>
</evidence>
<keyword evidence="5 6" id="KW-0819">tRNA processing</keyword>
<keyword evidence="3 6" id="KW-0808">Transferase</keyword>
<dbReference type="InterPro" id="IPR029028">
    <property type="entry name" value="Alpha/beta_knot_MTases"/>
</dbReference>
<accession>A0A8E7AYT6</accession>
<dbReference type="Gene3D" id="3.40.1280.10">
    <property type="match status" value="1"/>
</dbReference>
<name>A0A8E7AYT6_9EURY</name>
<dbReference type="HAMAP" id="MF_00587">
    <property type="entry name" value="tRNA_methyltr_TrmY"/>
    <property type="match status" value="1"/>
</dbReference>
<comment type="function">
    <text evidence="6">Specifically catalyzes the N1-methylation of pseudouridine at position 54 (Psi54) in tRNAs.</text>
</comment>
<dbReference type="GeneID" id="65095873"/>
<evidence type="ECO:0000256" key="6">
    <source>
        <dbReference type="HAMAP-Rule" id="MF_00587"/>
    </source>
</evidence>
<evidence type="ECO:0000256" key="1">
    <source>
        <dbReference type="ARBA" id="ARBA00022490"/>
    </source>
</evidence>
<dbReference type="CDD" id="cd18087">
    <property type="entry name" value="TrmY-like"/>
    <property type="match status" value="1"/>
</dbReference>
<dbReference type="Proteomes" id="UP000680656">
    <property type="component" value="Chromosome"/>
</dbReference>
<keyword evidence="1 6" id="KW-0963">Cytoplasm</keyword>
<comment type="catalytic activity">
    <reaction evidence="6">
        <text>pseudouridine(54) in tRNA + S-adenosyl-L-methionine = N(1)-methylpseudouridine(54) in tRNA + S-adenosyl-L-homocysteine + H(+)</text>
        <dbReference type="Rhea" id="RHEA:55292"/>
        <dbReference type="Rhea" id="RHEA-COMP:14140"/>
        <dbReference type="Rhea" id="RHEA-COMP:14141"/>
        <dbReference type="ChEBI" id="CHEBI:15378"/>
        <dbReference type="ChEBI" id="CHEBI:57856"/>
        <dbReference type="ChEBI" id="CHEBI:59789"/>
        <dbReference type="ChEBI" id="CHEBI:65314"/>
        <dbReference type="ChEBI" id="CHEBI:74890"/>
        <dbReference type="EC" id="2.1.1.257"/>
    </reaction>
</comment>
<sequence>MTSFTVIGHTASTDASFSLNDLPGGGGRMDLLCRAIASSLFLSHGIREDTICDIMLLGPPHPGKIIRFDGSALRSMSPDERNIASYIKKALAIPTGKTFREAGPGLLIRKGVLADQLTEKNYAVLDESGTDIRNIASEDMPDAFLLSDNRNFSEEEMSCIRDLPKYSLGPAIVHADHAIVLILNEIDRRRSGWN</sequence>
<protein>
    <recommendedName>
        <fullName evidence="6">tRNA (pseudouridine(54)-N(1))-methyltransferase</fullName>
        <ecNumber evidence="6">2.1.1.257</ecNumber>
    </recommendedName>
</protein>
<keyword evidence="2 6" id="KW-0489">Methyltransferase</keyword>
<feature type="binding site" evidence="6">
    <location>
        <position position="125"/>
    </location>
    <ligand>
        <name>S-adenosyl-L-methionine</name>
        <dbReference type="ChEBI" id="CHEBI:59789"/>
    </ligand>
</feature>
<dbReference type="Pfam" id="PF04013">
    <property type="entry name" value="Methyltrn_RNA_2"/>
    <property type="match status" value="1"/>
</dbReference>
<gene>
    <name evidence="6 7" type="primary">trmY</name>
    <name evidence="7" type="ORF">KHC33_01775</name>
</gene>